<dbReference type="InterPro" id="IPR016867">
    <property type="entry name" value="GcvR"/>
</dbReference>
<dbReference type="InterPro" id="IPR050990">
    <property type="entry name" value="UPF0237/GcvR_regulator"/>
</dbReference>
<dbReference type="PIRSF" id="PIRSF028103">
    <property type="entry name" value="GcvR"/>
    <property type="match status" value="1"/>
</dbReference>
<organism evidence="1 2">
    <name type="scientific">Candidatus Muproteobacteria bacterium RBG_16_62_13</name>
    <dbReference type="NCBI Taxonomy" id="1817756"/>
    <lineage>
        <taxon>Bacteria</taxon>
        <taxon>Pseudomonadati</taxon>
        <taxon>Pseudomonadota</taxon>
        <taxon>Candidatus Muproteobacteria</taxon>
    </lineage>
</organism>
<dbReference type="AlphaFoldDB" id="A0A1F6SWX5"/>
<dbReference type="SUPFAM" id="SSF55021">
    <property type="entry name" value="ACT-like"/>
    <property type="match status" value="2"/>
</dbReference>
<sequence length="176" mass="19134">MKKHLVLSVLGSDRTGIVRELSKSILDAGCNVEDSRMTVLGGEFALIMLVSGSWNAIAKLESLLPKLEQKLTLTITGKATEARQPGANLVPYVIDVVSMDHPGIVHDIAEFFAGRTINIEEMSTWAYPAAHTGTPMFTLNMTVSIPAALPIGQLRQDFTAFCDELNLDATIEPSRH</sequence>
<dbReference type="CDD" id="cd04893">
    <property type="entry name" value="ACT_GcvR_1"/>
    <property type="match status" value="1"/>
</dbReference>
<evidence type="ECO:0000313" key="2">
    <source>
        <dbReference type="Proteomes" id="UP000178379"/>
    </source>
</evidence>
<dbReference type="EMBL" id="MFSQ01000146">
    <property type="protein sequence ID" value="OGI37452.1"/>
    <property type="molecule type" value="Genomic_DNA"/>
</dbReference>
<dbReference type="Pfam" id="PF13740">
    <property type="entry name" value="ACT_6"/>
    <property type="match status" value="1"/>
</dbReference>
<dbReference type="GO" id="GO:0006355">
    <property type="term" value="P:regulation of DNA-templated transcription"/>
    <property type="evidence" value="ECO:0007669"/>
    <property type="project" value="InterPro"/>
</dbReference>
<dbReference type="Gene3D" id="3.30.70.260">
    <property type="match status" value="2"/>
</dbReference>
<dbReference type="PANTHER" id="PTHR34875:SF5">
    <property type="entry name" value="GLYCINE CLEAVAGE SYSTEM TRANSCRIPTIONAL REPRESSOR"/>
    <property type="match status" value="1"/>
</dbReference>
<dbReference type="STRING" id="1817756.A2140_01905"/>
<name>A0A1F6SWX5_9PROT</name>
<comment type="caution">
    <text evidence="1">The sequence shown here is derived from an EMBL/GenBank/DDBJ whole genome shotgun (WGS) entry which is preliminary data.</text>
</comment>
<dbReference type="CDD" id="cd04869">
    <property type="entry name" value="ACT_GcvR_2"/>
    <property type="match status" value="1"/>
</dbReference>
<proteinExistence type="predicted"/>
<dbReference type="InterPro" id="IPR045865">
    <property type="entry name" value="ACT-like_dom_sf"/>
</dbReference>
<dbReference type="FunFam" id="3.30.70.260:FF:000005">
    <property type="entry name" value="Glycine cleavage system transcriptional repressor"/>
    <property type="match status" value="1"/>
</dbReference>
<protein>
    <submittedName>
        <fullName evidence="1">Glycine cleavage system protein R</fullName>
    </submittedName>
</protein>
<evidence type="ECO:0000313" key="1">
    <source>
        <dbReference type="EMBL" id="OGI37452.1"/>
    </source>
</evidence>
<reference evidence="1 2" key="1">
    <citation type="journal article" date="2016" name="Nat. Commun.">
        <title>Thousands of microbial genomes shed light on interconnected biogeochemical processes in an aquifer system.</title>
        <authorList>
            <person name="Anantharaman K."/>
            <person name="Brown C.T."/>
            <person name="Hug L.A."/>
            <person name="Sharon I."/>
            <person name="Castelle C.J."/>
            <person name="Probst A.J."/>
            <person name="Thomas B.C."/>
            <person name="Singh A."/>
            <person name="Wilkins M.J."/>
            <person name="Karaoz U."/>
            <person name="Brodie E.L."/>
            <person name="Williams K.H."/>
            <person name="Hubbard S.S."/>
            <person name="Banfield J.F."/>
        </authorList>
    </citation>
    <scope>NUCLEOTIDE SEQUENCE [LARGE SCALE GENOMIC DNA]</scope>
</reference>
<dbReference type="PANTHER" id="PTHR34875">
    <property type="entry name" value="UPF0237 PROTEIN MJ1558"/>
    <property type="match status" value="1"/>
</dbReference>
<gene>
    <name evidence="1" type="ORF">A2140_01905</name>
</gene>
<accession>A0A1F6SWX5</accession>
<dbReference type="Proteomes" id="UP000178379">
    <property type="component" value="Unassembled WGS sequence"/>
</dbReference>